<dbReference type="EMBL" id="QXFV01003365">
    <property type="protein sequence ID" value="KAE8977428.1"/>
    <property type="molecule type" value="Genomic_DNA"/>
</dbReference>
<dbReference type="Pfam" id="PF07727">
    <property type="entry name" value="RVT_2"/>
    <property type="match status" value="1"/>
</dbReference>
<dbReference type="InterPro" id="IPR013103">
    <property type="entry name" value="RVT_2"/>
</dbReference>
<dbReference type="SUPFAM" id="SSF56672">
    <property type="entry name" value="DNA/RNA polymerases"/>
    <property type="match status" value="1"/>
</dbReference>
<evidence type="ECO:0000313" key="3">
    <source>
        <dbReference type="Proteomes" id="UP000429607"/>
    </source>
</evidence>
<evidence type="ECO:0000259" key="1">
    <source>
        <dbReference type="Pfam" id="PF07727"/>
    </source>
</evidence>
<gene>
    <name evidence="2" type="ORF">PR001_g25129</name>
</gene>
<proteinExistence type="predicted"/>
<reference evidence="2 3" key="1">
    <citation type="submission" date="2018-09" db="EMBL/GenBank/DDBJ databases">
        <title>Genomic investigation of the strawberry pathogen Phytophthora fragariae indicates pathogenicity is determined by transcriptional variation in three key races.</title>
        <authorList>
            <person name="Adams T.M."/>
            <person name="Armitage A.D."/>
            <person name="Sobczyk M.K."/>
            <person name="Bates H.J."/>
            <person name="Dunwell J.M."/>
            <person name="Nellist C.F."/>
            <person name="Harrison R.J."/>
        </authorList>
    </citation>
    <scope>NUCLEOTIDE SEQUENCE [LARGE SCALE GENOMIC DNA]</scope>
    <source>
        <strain evidence="2 3">SCRP249</strain>
    </source>
</reference>
<sequence length="443" mass="49363">KKDECGRIKRFKARLVIHGFKQQLGINYTETYAPVIRFETIRAAIYYAIQRGWLVLQYDVKTAFLYGDLDELLFMEQPPGFQIDGPSMVCRLLKSLYGLKQAPNIWNKTLHAKLLAMGLVRLDLDYGLYALKKDGEVTLLLTVYVDDLLLMDPRQLCEEVAASLQETFELTTMGTVKYLLGVEILINKTRKQIVYSQRQYVLEVLKRFHMKNCNGSATPEATAPSSVEVPATKEYLPYRELVGALQYLATSDYGLVMDVQPGQGVEVCAYSDADYANDPVDRRSISGYVTMLDNNVISYASRKQEINSLSTCEAEYVAMAEATKDLIWLAGLCKELGWKHPVPLLLGDNQGAIALTAKPGKHSKSKHIDNKYHMVRRNVELKLITTQHVGTDAMVADVMTKALGVVKFTQFRTAMKVLPLLGEDSQTAASTAAAPAAAAVRGN</sequence>
<dbReference type="CDD" id="cd09272">
    <property type="entry name" value="RNase_HI_RT_Ty1"/>
    <property type="match status" value="1"/>
</dbReference>
<organism evidence="2 3">
    <name type="scientific">Phytophthora rubi</name>
    <dbReference type="NCBI Taxonomy" id="129364"/>
    <lineage>
        <taxon>Eukaryota</taxon>
        <taxon>Sar</taxon>
        <taxon>Stramenopiles</taxon>
        <taxon>Oomycota</taxon>
        <taxon>Peronosporomycetes</taxon>
        <taxon>Peronosporales</taxon>
        <taxon>Peronosporaceae</taxon>
        <taxon>Phytophthora</taxon>
    </lineage>
</organism>
<feature type="non-terminal residue" evidence="2">
    <location>
        <position position="1"/>
    </location>
</feature>
<comment type="caution">
    <text evidence="2">The sequence shown here is derived from an EMBL/GenBank/DDBJ whole genome shotgun (WGS) entry which is preliminary data.</text>
</comment>
<name>A0A6A3IAL7_9STRA</name>
<dbReference type="PANTHER" id="PTHR11439:SF483">
    <property type="entry name" value="PEPTIDE SYNTHASE GLIP-LIKE, PUTATIVE (AFU_ORTHOLOGUE AFUA_3G12920)-RELATED"/>
    <property type="match status" value="1"/>
</dbReference>
<accession>A0A6A3IAL7</accession>
<dbReference type="Proteomes" id="UP000429607">
    <property type="component" value="Unassembled WGS sequence"/>
</dbReference>
<protein>
    <recommendedName>
        <fullName evidence="1">Reverse transcriptase Ty1/copia-type domain-containing protein</fullName>
    </recommendedName>
</protein>
<dbReference type="AlphaFoldDB" id="A0A6A3IAL7"/>
<dbReference type="PANTHER" id="PTHR11439">
    <property type="entry name" value="GAG-POL-RELATED RETROTRANSPOSON"/>
    <property type="match status" value="1"/>
</dbReference>
<dbReference type="InterPro" id="IPR043502">
    <property type="entry name" value="DNA/RNA_pol_sf"/>
</dbReference>
<evidence type="ECO:0000313" key="2">
    <source>
        <dbReference type="EMBL" id="KAE8977428.1"/>
    </source>
</evidence>
<feature type="domain" description="Reverse transcriptase Ty1/copia-type" evidence="1">
    <location>
        <begin position="2"/>
        <end position="219"/>
    </location>
</feature>